<evidence type="ECO:0000256" key="1">
    <source>
        <dbReference type="SAM" id="MobiDB-lite"/>
    </source>
</evidence>
<feature type="signal peptide" evidence="2">
    <location>
        <begin position="1"/>
        <end position="25"/>
    </location>
</feature>
<keyword evidence="2" id="KW-0732">Signal</keyword>
<gene>
    <name evidence="3" type="ORF">ParKJ_08910</name>
</gene>
<protein>
    <submittedName>
        <fullName evidence="3">Uncharacterized protein</fullName>
    </submittedName>
</protein>
<reference evidence="3" key="1">
    <citation type="submission" date="2022-08" db="EMBL/GenBank/DDBJ databases">
        <authorList>
            <person name="Kim S.-J."/>
        </authorList>
    </citation>
    <scope>NUCLEOTIDE SEQUENCE</scope>
    <source>
        <strain evidence="3">KJ</strain>
    </source>
</reference>
<feature type="chain" id="PRO_5042870870" evidence="2">
    <location>
        <begin position="26"/>
        <end position="123"/>
    </location>
</feature>
<feature type="compositionally biased region" description="Low complexity" evidence="1">
    <location>
        <begin position="61"/>
        <end position="83"/>
    </location>
</feature>
<dbReference type="Proteomes" id="UP001246473">
    <property type="component" value="Unassembled WGS sequence"/>
</dbReference>
<accession>A0AAP5Q8C4</accession>
<comment type="caution">
    <text evidence="3">The sequence shown here is derived from an EMBL/GenBank/DDBJ whole genome shotgun (WGS) entry which is preliminary data.</text>
</comment>
<evidence type="ECO:0000256" key="2">
    <source>
        <dbReference type="SAM" id="SignalP"/>
    </source>
</evidence>
<dbReference type="EMBL" id="JANSLM010000002">
    <property type="protein sequence ID" value="MDT8837532.1"/>
    <property type="molecule type" value="Genomic_DNA"/>
</dbReference>
<dbReference type="RefSeq" id="WP_030103558.1">
    <property type="nucleotide sequence ID" value="NZ_CP099645.1"/>
</dbReference>
<dbReference type="AlphaFoldDB" id="A0AAP5Q8C4"/>
<feature type="compositionally biased region" description="Polar residues" evidence="1">
    <location>
        <begin position="98"/>
        <end position="109"/>
    </location>
</feature>
<sequence>MKIATKGVLTSVLVLGMGLMSVAYAQSANLGVNGANGLNGLNGTGGLQAGGANGAGQTMNPGTGSASPSPSPGLGTAGSPPAIGGTGGVGSGPVLNNMRANGTSLNMSPNPRAPNVTGRAFGQ</sequence>
<evidence type="ECO:0000313" key="4">
    <source>
        <dbReference type="Proteomes" id="UP001246473"/>
    </source>
</evidence>
<proteinExistence type="predicted"/>
<feature type="region of interest" description="Disordered" evidence="1">
    <location>
        <begin position="36"/>
        <end position="123"/>
    </location>
</feature>
<feature type="compositionally biased region" description="Gly residues" evidence="1">
    <location>
        <begin position="40"/>
        <end position="54"/>
    </location>
</feature>
<name>A0AAP5Q8C4_9BURK</name>
<evidence type="ECO:0000313" key="3">
    <source>
        <dbReference type="EMBL" id="MDT8837532.1"/>
    </source>
</evidence>
<organism evidence="3 4">
    <name type="scientific">Paraburkholderia fungorum</name>
    <dbReference type="NCBI Taxonomy" id="134537"/>
    <lineage>
        <taxon>Bacteria</taxon>
        <taxon>Pseudomonadati</taxon>
        <taxon>Pseudomonadota</taxon>
        <taxon>Betaproteobacteria</taxon>
        <taxon>Burkholderiales</taxon>
        <taxon>Burkholderiaceae</taxon>
        <taxon>Paraburkholderia</taxon>
    </lineage>
</organism>